<dbReference type="AlphaFoldDB" id="A0A1R1B5B0"/>
<evidence type="ECO:0000313" key="3">
    <source>
        <dbReference type="Proteomes" id="UP000187074"/>
    </source>
</evidence>
<dbReference type="EMBL" id="MRTF01000002">
    <property type="protein sequence ID" value="OME94746.1"/>
    <property type="molecule type" value="Genomic_DNA"/>
</dbReference>
<organism evidence="2 3">
    <name type="scientific">Paenibacillus lautus</name>
    <name type="common">Bacillus lautus</name>
    <dbReference type="NCBI Taxonomy" id="1401"/>
    <lineage>
        <taxon>Bacteria</taxon>
        <taxon>Bacillati</taxon>
        <taxon>Bacillota</taxon>
        <taxon>Bacilli</taxon>
        <taxon>Bacillales</taxon>
        <taxon>Paenibacillaceae</taxon>
        <taxon>Paenibacillus</taxon>
    </lineage>
</organism>
<gene>
    <name evidence="2" type="ORF">BK123_06420</name>
</gene>
<reference evidence="2 3" key="1">
    <citation type="submission" date="2016-11" db="EMBL/GenBank/DDBJ databases">
        <title>Paenibacillus species isolates.</title>
        <authorList>
            <person name="Beno S.M."/>
        </authorList>
    </citation>
    <scope>NUCLEOTIDE SEQUENCE [LARGE SCALE GENOMIC DNA]</scope>
    <source>
        <strain evidence="2 3">FSL F4-0100</strain>
    </source>
</reference>
<keyword evidence="1" id="KW-0732">Signal</keyword>
<dbReference type="RefSeq" id="WP_076321567.1">
    <property type="nucleotide sequence ID" value="NZ_MRTF01000002.1"/>
</dbReference>
<dbReference type="STRING" id="1401.BK123_06420"/>
<comment type="caution">
    <text evidence="2">The sequence shown here is derived from an EMBL/GenBank/DDBJ whole genome shotgun (WGS) entry which is preliminary data.</text>
</comment>
<feature type="chain" id="PRO_5010334411" evidence="1">
    <location>
        <begin position="22"/>
        <end position="179"/>
    </location>
</feature>
<name>A0A1R1B5B0_PAELA</name>
<accession>A0A1R1B5B0</accession>
<evidence type="ECO:0000256" key="1">
    <source>
        <dbReference type="SAM" id="SignalP"/>
    </source>
</evidence>
<proteinExistence type="predicted"/>
<protein>
    <submittedName>
        <fullName evidence="2">Uncharacterized protein</fullName>
    </submittedName>
</protein>
<evidence type="ECO:0000313" key="2">
    <source>
        <dbReference type="EMBL" id="OME94746.1"/>
    </source>
</evidence>
<dbReference type="Proteomes" id="UP000187074">
    <property type="component" value="Unassembled WGS sequence"/>
</dbReference>
<sequence>MKKTFVLLLMLALFIPSQAFAASVSTSEIHKLYFKDYNAQVKKVKAAQKAYKHPVCVNVTSLTTQFKQLSTEYNSLKRAKASKEALSQAKMSLDKAKKSLSEAKKTCSKQTSDMKKRSNVMLKKLNKYKSDSIQEIKSYMQGKSKMSSEEFSKYISGMNTYINTSIEEILVFLGAPAAG</sequence>
<feature type="signal peptide" evidence="1">
    <location>
        <begin position="1"/>
        <end position="21"/>
    </location>
</feature>